<dbReference type="Pfam" id="PF25324">
    <property type="entry name" value="DUF7881"/>
    <property type="match status" value="1"/>
</dbReference>
<feature type="domain" description="DUF7881" evidence="2">
    <location>
        <begin position="9"/>
        <end position="85"/>
    </location>
</feature>
<protein>
    <recommendedName>
        <fullName evidence="5">HNH nuclease domain-containing protein</fullName>
    </recommendedName>
</protein>
<comment type="caution">
    <text evidence="3">The sequence shown here is derived from an EMBL/GenBank/DDBJ whole genome shotgun (WGS) entry which is preliminary data.</text>
</comment>
<accession>A0AAN6IX83</accession>
<name>A0AAN6IX83_EXODE</name>
<evidence type="ECO:0000259" key="2">
    <source>
        <dbReference type="Pfam" id="PF25324"/>
    </source>
</evidence>
<dbReference type="Pfam" id="PF13391">
    <property type="entry name" value="HNH_2"/>
    <property type="match status" value="1"/>
</dbReference>
<dbReference type="EMBL" id="JAJGCB010000002">
    <property type="protein sequence ID" value="KAJ8994605.1"/>
    <property type="molecule type" value="Genomic_DNA"/>
</dbReference>
<dbReference type="Proteomes" id="UP001161757">
    <property type="component" value="Unassembled WGS sequence"/>
</dbReference>
<evidence type="ECO:0000313" key="4">
    <source>
        <dbReference type="Proteomes" id="UP001161757"/>
    </source>
</evidence>
<reference evidence="3" key="1">
    <citation type="submission" date="2023-01" db="EMBL/GenBank/DDBJ databases">
        <title>Exophiala dermititidis isolated from Cystic Fibrosis Patient.</title>
        <authorList>
            <person name="Kurbessoian T."/>
            <person name="Crocker A."/>
            <person name="Murante D."/>
            <person name="Hogan D.A."/>
            <person name="Stajich J.E."/>
        </authorList>
    </citation>
    <scope>NUCLEOTIDE SEQUENCE</scope>
    <source>
        <strain evidence="3">Ex8</strain>
    </source>
</reference>
<dbReference type="InterPro" id="IPR057203">
    <property type="entry name" value="DUF7881"/>
</dbReference>
<feature type="domain" description="HNH nuclease" evidence="1">
    <location>
        <begin position="118"/>
        <end position="195"/>
    </location>
</feature>
<dbReference type="InterPro" id="IPR003615">
    <property type="entry name" value="HNH_nuc"/>
</dbReference>
<proteinExistence type="predicted"/>
<sequence length="310" mass="34770">MPALDRSAGRNVHIYDLNDPTTEIGGLLLLPGITNANFYTMIEIIVVFESPSSFFLRTENETKVKKDGHPLQPGKYYIVTTSSFQLNNEPWLVRTISPATGSRVTAFTEAIRSRDRQCIISGEPVPTFNGITFWEKFEAAHIFPLAYEGHWNDRNYSRWITIQPEQGGSINSVQNGLLLERGIHSLFDAYLIAINPDDNYKVVAFGPAGGNIEGKHLDRELFARPDGPLDPLLRWHFRQAVLANMRGAGEPRFEHDLPPGSDIVGEILRGPKAGERMEFELFSRLGAQMELFPSAEEGEGEEEEDHQCNA</sequence>
<evidence type="ECO:0008006" key="5">
    <source>
        <dbReference type="Google" id="ProtNLM"/>
    </source>
</evidence>
<organism evidence="3 4">
    <name type="scientific">Exophiala dermatitidis</name>
    <name type="common">Black yeast-like fungus</name>
    <name type="synonym">Wangiella dermatitidis</name>
    <dbReference type="NCBI Taxonomy" id="5970"/>
    <lineage>
        <taxon>Eukaryota</taxon>
        <taxon>Fungi</taxon>
        <taxon>Dikarya</taxon>
        <taxon>Ascomycota</taxon>
        <taxon>Pezizomycotina</taxon>
        <taxon>Eurotiomycetes</taxon>
        <taxon>Chaetothyriomycetidae</taxon>
        <taxon>Chaetothyriales</taxon>
        <taxon>Herpotrichiellaceae</taxon>
        <taxon>Exophiala</taxon>
    </lineage>
</organism>
<evidence type="ECO:0000259" key="1">
    <source>
        <dbReference type="Pfam" id="PF13391"/>
    </source>
</evidence>
<dbReference type="AlphaFoldDB" id="A0AAN6IX83"/>
<gene>
    <name evidence="3" type="ORF">HRR80_001317</name>
</gene>
<evidence type="ECO:0000313" key="3">
    <source>
        <dbReference type="EMBL" id="KAJ8994605.1"/>
    </source>
</evidence>